<keyword evidence="5 7" id="KW-1133">Transmembrane helix</keyword>
<protein>
    <recommendedName>
        <fullName evidence="7">UPF0266 membrane protein EDC54_10448</fullName>
    </recommendedName>
</protein>
<proteinExistence type="inferred from homology"/>
<dbReference type="OrthoDB" id="2360740at2"/>
<keyword evidence="9" id="KW-1185">Reference proteome</keyword>
<organism evidence="8 9">
    <name type="scientific">Samsonia erythrinae</name>
    <dbReference type="NCBI Taxonomy" id="160434"/>
    <lineage>
        <taxon>Bacteria</taxon>
        <taxon>Pseudomonadati</taxon>
        <taxon>Pseudomonadota</taxon>
        <taxon>Gammaproteobacteria</taxon>
        <taxon>Enterobacterales</taxon>
        <taxon>Pectobacteriaceae</taxon>
        <taxon>Samsonia</taxon>
    </lineage>
</organism>
<comment type="subcellular location">
    <subcellularLocation>
        <location evidence="1 7">Cell membrane</location>
        <topology evidence="1 7">Multi-pass membrane protein</topology>
    </subcellularLocation>
</comment>
<evidence type="ECO:0000256" key="6">
    <source>
        <dbReference type="ARBA" id="ARBA00023136"/>
    </source>
</evidence>
<dbReference type="RefSeq" id="WP_132455238.1">
    <property type="nucleotide sequence ID" value="NZ_JAWIZJ010000004.1"/>
</dbReference>
<dbReference type="Proteomes" id="UP000295433">
    <property type="component" value="Unassembled WGS sequence"/>
</dbReference>
<evidence type="ECO:0000256" key="5">
    <source>
        <dbReference type="ARBA" id="ARBA00022989"/>
    </source>
</evidence>
<keyword evidence="3 7" id="KW-1003">Cell membrane</keyword>
<comment type="caution">
    <text evidence="8">The sequence shown here is derived from an EMBL/GenBank/DDBJ whole genome shotgun (WGS) entry which is preliminary data.</text>
</comment>
<dbReference type="NCBIfam" id="NF002791">
    <property type="entry name" value="PRK02913.1"/>
    <property type="match status" value="1"/>
</dbReference>
<dbReference type="Pfam" id="PF06173">
    <property type="entry name" value="DUF986"/>
    <property type="match status" value="1"/>
</dbReference>
<evidence type="ECO:0000256" key="4">
    <source>
        <dbReference type="ARBA" id="ARBA00022692"/>
    </source>
</evidence>
<keyword evidence="6 7" id="KW-0472">Membrane</keyword>
<name>A0A4V2VTD7_9GAMM</name>
<keyword evidence="4 7" id="KW-0812">Transmembrane</keyword>
<evidence type="ECO:0000256" key="2">
    <source>
        <dbReference type="ARBA" id="ARBA00009962"/>
    </source>
</evidence>
<evidence type="ECO:0000256" key="7">
    <source>
        <dbReference type="HAMAP-Rule" id="MF_01071"/>
    </source>
</evidence>
<comment type="similarity">
    <text evidence="2 7">Belongs to the UPF0266 family.</text>
</comment>
<evidence type="ECO:0000256" key="3">
    <source>
        <dbReference type="ARBA" id="ARBA00022475"/>
    </source>
</evidence>
<sequence length="152" mass="17614">MTMTDLALVVLISVALAYAIYDEFLMDRRKGKTQLRVPLKRTNRLDTLIFIALVGILIYQNIMNNGTAITTYLLLSLALIALYLAYIRRPKLIFKSTGFFYANIFIPYARIKNMNLSEDGVFVIGLEKRQLLIQVEQLDDLEKIYHFMIENQ</sequence>
<reference evidence="8 9" key="1">
    <citation type="submission" date="2019-03" db="EMBL/GenBank/DDBJ databases">
        <title>Genomic Encyclopedia of Type Strains, Phase IV (KMG-IV): sequencing the most valuable type-strain genomes for metagenomic binning, comparative biology and taxonomic classification.</title>
        <authorList>
            <person name="Goeker M."/>
        </authorList>
    </citation>
    <scope>NUCLEOTIDE SEQUENCE [LARGE SCALE GENOMIC DNA]</scope>
    <source>
        <strain evidence="8 9">DSM 16730</strain>
    </source>
</reference>
<gene>
    <name evidence="8" type="ORF">EDC54_10448</name>
</gene>
<evidence type="ECO:0000313" key="8">
    <source>
        <dbReference type="EMBL" id="TCV06146.1"/>
    </source>
</evidence>
<dbReference type="PIRSF" id="PIRSF020687">
    <property type="entry name" value="UCP020687"/>
    <property type="match status" value="1"/>
</dbReference>
<evidence type="ECO:0000256" key="1">
    <source>
        <dbReference type="ARBA" id="ARBA00004651"/>
    </source>
</evidence>
<feature type="transmembrane region" description="Helical" evidence="7">
    <location>
        <begin position="45"/>
        <end position="62"/>
    </location>
</feature>
<evidence type="ECO:0000313" key="9">
    <source>
        <dbReference type="Proteomes" id="UP000295433"/>
    </source>
</evidence>
<dbReference type="GO" id="GO:0005886">
    <property type="term" value="C:plasma membrane"/>
    <property type="evidence" value="ECO:0007669"/>
    <property type="project" value="UniProtKB-SubCell"/>
</dbReference>
<dbReference type="AlphaFoldDB" id="A0A4V2VTD7"/>
<feature type="transmembrane region" description="Helical" evidence="7">
    <location>
        <begin position="6"/>
        <end position="24"/>
    </location>
</feature>
<dbReference type="HAMAP" id="MF_01071">
    <property type="entry name" value="UPF0266"/>
    <property type="match status" value="1"/>
</dbReference>
<accession>A0A4V2VTD7</accession>
<feature type="transmembrane region" description="Helical" evidence="7">
    <location>
        <begin position="68"/>
        <end position="86"/>
    </location>
</feature>
<dbReference type="InterPro" id="IPR009328">
    <property type="entry name" value="DUF986"/>
</dbReference>
<dbReference type="EMBL" id="SMBY01000004">
    <property type="protein sequence ID" value="TCV06146.1"/>
    <property type="molecule type" value="Genomic_DNA"/>
</dbReference>